<evidence type="ECO:0000313" key="2">
    <source>
        <dbReference type="EMBL" id="QGG80744.1"/>
    </source>
</evidence>
<feature type="domain" description="Phospholipid/glycerol acyltransferase" evidence="1">
    <location>
        <begin position="102"/>
        <end position="240"/>
    </location>
</feature>
<accession>A0A5Q2QCA7</accession>
<dbReference type="RefSeq" id="WP_153714248.1">
    <property type="nucleotide sequence ID" value="NZ_CP045871.1"/>
</dbReference>
<dbReference type="PANTHER" id="PTHR30068:SF3">
    <property type="entry name" value="PHOSPHOLIPID_GLYCEROL ACYLTRANSFERASE DOMAIN-CONTAINING PROTEIN"/>
    <property type="match status" value="1"/>
</dbReference>
<dbReference type="AlphaFoldDB" id="A0A5Q2QCA7"/>
<keyword evidence="2" id="KW-0012">Acyltransferase</keyword>
<organism evidence="2 3">
    <name type="scientific">Litorivicinus lipolyticus</name>
    <dbReference type="NCBI Taxonomy" id="418701"/>
    <lineage>
        <taxon>Bacteria</taxon>
        <taxon>Pseudomonadati</taxon>
        <taxon>Pseudomonadota</taxon>
        <taxon>Gammaproteobacteria</taxon>
        <taxon>Oceanospirillales</taxon>
        <taxon>Litorivicinaceae</taxon>
        <taxon>Litorivicinus</taxon>
    </lineage>
</organism>
<dbReference type="EMBL" id="CP045871">
    <property type="protein sequence ID" value="QGG80744.1"/>
    <property type="molecule type" value="Genomic_DNA"/>
</dbReference>
<keyword evidence="2" id="KW-0808">Transferase</keyword>
<gene>
    <name evidence="2" type="ORF">GH975_09250</name>
</gene>
<dbReference type="SUPFAM" id="SSF69593">
    <property type="entry name" value="Glycerol-3-phosphate (1)-acyltransferase"/>
    <property type="match status" value="1"/>
</dbReference>
<dbReference type="Pfam" id="PF01553">
    <property type="entry name" value="Acyltransferase"/>
    <property type="match status" value="1"/>
</dbReference>
<dbReference type="GO" id="GO:0019698">
    <property type="term" value="P:D-galacturonate catabolic process"/>
    <property type="evidence" value="ECO:0007669"/>
    <property type="project" value="TreeGrafter"/>
</dbReference>
<keyword evidence="3" id="KW-1185">Reference proteome</keyword>
<sequence>MTHDFSNIAPYSDADVKPALARLLDSPPFLAGVARLGMPRLSMIAPGVARFLTRNRLRSQFSRINTIEDLQNRVAPFMTRVVKTTIDDLVVEGLDALPQHPCLFISNHRDIVMDPALVNWSLHSAGRDTVRIAIGDNLIKQPFVEDLMRLNKSFIVRRNVAGPRELAKVVGQLSAYIGHSITHENQSVWLAQKEGRAKDGIDRTDPAILKMVSMAGRKHADGVAGYLATLHIVPVYISYEIDPCDSAKAVELWKTALEGGYDKADSEDLENIVLGIKGHKGRVKVAFGTPITDPATLADPSVLAAAIDNQMRDLYEPWETNQAAASRLRGHTSPSSKLDERLAHCPEAARAQLIKNYAAPELSADELAHLA</sequence>
<dbReference type="OrthoDB" id="1078132at2"/>
<evidence type="ECO:0000259" key="1">
    <source>
        <dbReference type="SMART" id="SM00563"/>
    </source>
</evidence>
<dbReference type="GO" id="GO:0016746">
    <property type="term" value="F:acyltransferase activity"/>
    <property type="evidence" value="ECO:0007669"/>
    <property type="project" value="UniProtKB-KW"/>
</dbReference>
<dbReference type="InterPro" id="IPR002123">
    <property type="entry name" value="Plipid/glycerol_acylTrfase"/>
</dbReference>
<proteinExistence type="predicted"/>
<dbReference type="GO" id="GO:0042840">
    <property type="term" value="P:D-glucuronate catabolic process"/>
    <property type="evidence" value="ECO:0007669"/>
    <property type="project" value="TreeGrafter"/>
</dbReference>
<dbReference type="SMART" id="SM00563">
    <property type="entry name" value="PlsC"/>
    <property type="match status" value="1"/>
</dbReference>
<protein>
    <submittedName>
        <fullName evidence="2">1-acyl-sn-glycerol-3-phosphate acyltransferase</fullName>
    </submittedName>
</protein>
<name>A0A5Q2QCA7_9GAMM</name>
<reference evidence="2 3" key="1">
    <citation type="submission" date="2019-11" db="EMBL/GenBank/DDBJ databases">
        <authorList>
            <person name="Khan S.A."/>
            <person name="Jeon C.O."/>
            <person name="Chun B.H."/>
        </authorList>
    </citation>
    <scope>NUCLEOTIDE SEQUENCE [LARGE SCALE GENOMIC DNA]</scope>
    <source>
        <strain evidence="2 3">IMCC 1097</strain>
    </source>
</reference>
<dbReference type="Proteomes" id="UP000388235">
    <property type="component" value="Chromosome"/>
</dbReference>
<dbReference type="KEGG" id="llp:GH975_09250"/>
<evidence type="ECO:0000313" key="3">
    <source>
        <dbReference type="Proteomes" id="UP000388235"/>
    </source>
</evidence>
<dbReference type="PANTHER" id="PTHR30068">
    <property type="entry name" value="URONATE ISOMERASE"/>
    <property type="match status" value="1"/>
</dbReference>